<dbReference type="Proteomes" id="UP001611415">
    <property type="component" value="Unassembled WGS sequence"/>
</dbReference>
<name>A0ABW7WUC9_9NOCA</name>
<comment type="caution">
    <text evidence="9">The sequence shown here is derived from an EMBL/GenBank/DDBJ whole genome shotgun (WGS) entry which is preliminary data.</text>
</comment>
<reference evidence="9 10" key="1">
    <citation type="submission" date="2024-10" db="EMBL/GenBank/DDBJ databases">
        <title>The Natural Products Discovery Center: Release of the First 8490 Sequenced Strains for Exploring Actinobacteria Biosynthetic Diversity.</title>
        <authorList>
            <person name="Kalkreuter E."/>
            <person name="Kautsar S.A."/>
            <person name="Yang D."/>
            <person name="Bader C.D."/>
            <person name="Teijaro C.N."/>
            <person name="Fluegel L."/>
            <person name="Davis C.M."/>
            <person name="Simpson J.R."/>
            <person name="Lauterbach L."/>
            <person name="Steele A.D."/>
            <person name="Gui C."/>
            <person name="Meng S."/>
            <person name="Li G."/>
            <person name="Viehrig K."/>
            <person name="Ye F."/>
            <person name="Su P."/>
            <person name="Kiefer A.F."/>
            <person name="Nichols A."/>
            <person name="Cepeda A.J."/>
            <person name="Yan W."/>
            <person name="Fan B."/>
            <person name="Jiang Y."/>
            <person name="Adhikari A."/>
            <person name="Zheng C.-J."/>
            <person name="Schuster L."/>
            <person name="Cowan T.M."/>
            <person name="Smanski M.J."/>
            <person name="Chevrette M.G."/>
            <person name="De Carvalho L.P.S."/>
            <person name="Shen B."/>
        </authorList>
    </citation>
    <scope>NUCLEOTIDE SEQUENCE [LARGE SCALE GENOMIC DNA]</scope>
    <source>
        <strain evidence="9 10">NPDC019275</strain>
    </source>
</reference>
<dbReference type="Pfam" id="PF16197">
    <property type="entry name" value="KAsynt_C_assoc"/>
    <property type="match status" value="1"/>
</dbReference>
<dbReference type="InterPro" id="IPR016035">
    <property type="entry name" value="Acyl_Trfase/lysoPLipase"/>
</dbReference>
<dbReference type="InterPro" id="IPR018201">
    <property type="entry name" value="Ketoacyl_synth_AS"/>
</dbReference>
<keyword evidence="6" id="KW-0511">Multifunctional enzyme</keyword>
<dbReference type="InterPro" id="IPR032821">
    <property type="entry name" value="PKS_assoc"/>
</dbReference>
<dbReference type="PROSITE" id="PS00599">
    <property type="entry name" value="AA_TRANSFER_CLASS_2"/>
    <property type="match status" value="1"/>
</dbReference>
<dbReference type="Pfam" id="PF02801">
    <property type="entry name" value="Ketoacyl-synt_C"/>
    <property type="match status" value="1"/>
</dbReference>
<dbReference type="InterPro" id="IPR001227">
    <property type="entry name" value="Ac_transferase_dom_sf"/>
</dbReference>
<evidence type="ECO:0000256" key="3">
    <source>
        <dbReference type="ARBA" id="ARBA00022553"/>
    </source>
</evidence>
<dbReference type="RefSeq" id="WP_397090983.1">
    <property type="nucleotide sequence ID" value="NZ_JBIRYO010000002.1"/>
</dbReference>
<evidence type="ECO:0000256" key="1">
    <source>
        <dbReference type="ARBA" id="ARBA00001933"/>
    </source>
</evidence>
<dbReference type="PANTHER" id="PTHR43775:SF37">
    <property type="entry name" value="SI:DKEY-61P9.11"/>
    <property type="match status" value="1"/>
</dbReference>
<dbReference type="Gene3D" id="3.30.70.3290">
    <property type="match status" value="1"/>
</dbReference>
<organism evidence="9 10">
    <name type="scientific">Nocardia xishanensis</name>
    <dbReference type="NCBI Taxonomy" id="238964"/>
    <lineage>
        <taxon>Bacteria</taxon>
        <taxon>Bacillati</taxon>
        <taxon>Actinomycetota</taxon>
        <taxon>Actinomycetes</taxon>
        <taxon>Mycobacteriales</taxon>
        <taxon>Nocardiaceae</taxon>
        <taxon>Nocardia</taxon>
    </lineage>
</organism>
<dbReference type="InterPro" id="IPR015424">
    <property type="entry name" value="PyrdxlP-dep_Trfase"/>
</dbReference>
<dbReference type="Gene3D" id="1.10.1200.10">
    <property type="entry name" value="ACP-like"/>
    <property type="match status" value="1"/>
</dbReference>
<evidence type="ECO:0000256" key="6">
    <source>
        <dbReference type="ARBA" id="ARBA00023268"/>
    </source>
</evidence>
<feature type="domain" description="Carrier" evidence="7">
    <location>
        <begin position="949"/>
        <end position="1028"/>
    </location>
</feature>
<dbReference type="Pfam" id="PF00109">
    <property type="entry name" value="ketoacyl-synt"/>
    <property type="match status" value="1"/>
</dbReference>
<dbReference type="SUPFAM" id="SSF55048">
    <property type="entry name" value="Probable ACP-binding domain of malonyl-CoA ACP transacylase"/>
    <property type="match status" value="1"/>
</dbReference>
<dbReference type="SUPFAM" id="SSF47336">
    <property type="entry name" value="ACP-like"/>
    <property type="match status" value="1"/>
</dbReference>
<dbReference type="PROSITE" id="PS00606">
    <property type="entry name" value="KS3_1"/>
    <property type="match status" value="1"/>
</dbReference>
<dbReference type="SUPFAM" id="SSF52151">
    <property type="entry name" value="FabD/lysophospholipase-like"/>
    <property type="match status" value="1"/>
</dbReference>
<dbReference type="InterPro" id="IPR050091">
    <property type="entry name" value="PKS_NRPS_Biosynth_Enz"/>
</dbReference>
<dbReference type="InterPro" id="IPR014043">
    <property type="entry name" value="Acyl_transferase_dom"/>
</dbReference>
<keyword evidence="3" id="KW-0597">Phosphoprotein</keyword>
<dbReference type="CDD" id="cd06454">
    <property type="entry name" value="KBL_like"/>
    <property type="match status" value="1"/>
</dbReference>
<evidence type="ECO:0000313" key="9">
    <source>
        <dbReference type="EMBL" id="MFI2472456.1"/>
    </source>
</evidence>
<dbReference type="InterPro" id="IPR004839">
    <property type="entry name" value="Aminotransferase_I/II_large"/>
</dbReference>
<dbReference type="Gene3D" id="3.40.366.10">
    <property type="entry name" value="Malonyl-Coenzyme A Acyl Carrier Protein, domain 2"/>
    <property type="match status" value="1"/>
</dbReference>
<dbReference type="InterPro" id="IPR009081">
    <property type="entry name" value="PP-bd_ACP"/>
</dbReference>
<keyword evidence="10" id="KW-1185">Reference proteome</keyword>
<evidence type="ECO:0000313" key="10">
    <source>
        <dbReference type="Proteomes" id="UP001611415"/>
    </source>
</evidence>
<proteinExistence type="predicted"/>
<keyword evidence="4" id="KW-0808">Transferase</keyword>
<evidence type="ECO:0000256" key="2">
    <source>
        <dbReference type="ARBA" id="ARBA00022450"/>
    </source>
</evidence>
<evidence type="ECO:0000256" key="5">
    <source>
        <dbReference type="ARBA" id="ARBA00022898"/>
    </source>
</evidence>
<evidence type="ECO:0000256" key="4">
    <source>
        <dbReference type="ARBA" id="ARBA00022679"/>
    </source>
</evidence>
<dbReference type="SMART" id="SM00827">
    <property type="entry name" value="PKS_AT"/>
    <property type="match status" value="1"/>
</dbReference>
<dbReference type="PANTHER" id="PTHR43775">
    <property type="entry name" value="FATTY ACID SYNTHASE"/>
    <property type="match status" value="1"/>
</dbReference>
<dbReference type="InterPro" id="IPR014030">
    <property type="entry name" value="Ketoacyl_synth_N"/>
</dbReference>
<dbReference type="SUPFAM" id="SSF53383">
    <property type="entry name" value="PLP-dependent transferases"/>
    <property type="match status" value="1"/>
</dbReference>
<dbReference type="PROSITE" id="PS50075">
    <property type="entry name" value="CARRIER"/>
    <property type="match status" value="1"/>
</dbReference>
<dbReference type="Pfam" id="PF00698">
    <property type="entry name" value="Acyl_transf_1"/>
    <property type="match status" value="1"/>
</dbReference>
<dbReference type="EMBL" id="JBIRYO010000002">
    <property type="protein sequence ID" value="MFI2472456.1"/>
    <property type="molecule type" value="Genomic_DNA"/>
</dbReference>
<comment type="cofactor">
    <cofactor evidence="1">
        <name>pyridoxal 5'-phosphate</name>
        <dbReference type="ChEBI" id="CHEBI:597326"/>
    </cofactor>
</comment>
<dbReference type="Gene3D" id="3.40.640.10">
    <property type="entry name" value="Type I PLP-dependent aspartate aminotransferase-like (Major domain)"/>
    <property type="match status" value="1"/>
</dbReference>
<dbReference type="InterPro" id="IPR036736">
    <property type="entry name" value="ACP-like_sf"/>
</dbReference>
<dbReference type="SUPFAM" id="SSF53901">
    <property type="entry name" value="Thiolase-like"/>
    <property type="match status" value="1"/>
</dbReference>
<evidence type="ECO:0000259" key="7">
    <source>
        <dbReference type="PROSITE" id="PS50075"/>
    </source>
</evidence>
<dbReference type="CDD" id="cd00833">
    <property type="entry name" value="PKS"/>
    <property type="match status" value="1"/>
</dbReference>
<accession>A0ABW7WUC9</accession>
<protein>
    <submittedName>
        <fullName evidence="9">Type I polyketide synthase</fullName>
    </submittedName>
</protein>
<dbReference type="InterPro" id="IPR016036">
    <property type="entry name" value="Malonyl_transacylase_ACP-bd"/>
</dbReference>
<evidence type="ECO:0000259" key="8">
    <source>
        <dbReference type="PROSITE" id="PS52004"/>
    </source>
</evidence>
<sequence>MSQRTERITCRRAARTPNPSDAIAIVGIDCRFPQAPDAQALWALLMAGADAVADVPGQRWHADDFHDSAGAPGKVNNRTGGFLADAEAFDNEFFGIAPREAEAMDPQQRLLLQSAWRAFEDATLDPRGQAGSNTGVFVGVMANEWAGVQMRDYARITPQTGSGNGYFMTANRLSYQLDLKGPSMAIDTACSSSLVAVHQACVALRAGECDQAIAAGVNIAVTPALNVFYTQAGLSAPDGRCKPFSGKADGIGRGEGAAVLVLRRLADAQAEGLPIYALITGSAVNNDGRSNGITAPNRWAQQQVITEAYRRAGVTADQIAFLEAHGTGTVLGDMIEVKALGAVHAARRARPCAIGSIKGNLGHTEGAAGIAGLIKVALSLHHRAVPPTRYAADENARLRMAEHGLRLLAEPMKLPHGRIHGTVSSFGMGGTNAHMLLASAPAASQPPETAGGGVFTLSSNDRDGLRRNVARFAERLAKDSTALSRLCWSTNRVKSSGRHRLSLVVRDREDAVEALRDCARDDASLDANSGVARRPSIGWLFTGQSAQYPGMSRALYDTSAAYRRALVEVDESMAAHLHRSVAELLLGDGELVHRTEFAQPAIFAVEYALAKVLLELGVEPAWLLGHSVGEFAVAAVAGVFSLDDACRLVVARGRLMQRLPEGGAMLAVRETPEAAAELIANEPEVALAAINGPREVVVSGAAHAIARLGALLADRGVTARPLTVSHAFHSPLMAPMREEFAQVARECVYHPPSIPVYSTLRGRLLETGEPMDACYWIEHVEATVRFADAATAALATEPTRLIEIGPKRTLAPMLGRANPDLDIPMLAPCPGPHATGDELADTVAALYRDGLDPNWDALYEPGDRVRQRVGGYEFDASHRYWIDTPSPESPTTPSQHTEETTMDQLITLFREQAAVLAAAAKAAPEAEAKPIVGTQPIQPRSISESRQVGATTGLAAVVRAETARVSGFPAAKLKDGQTISGDLGFDSIMIADLFGGLSRKIQGLVIEPDWFTPATTLGDVIALVAPPSEVPPAVELPATELQERGATQVEPQYRIADFPEVQAISARIEMAEQGGVTNPYFLVNDGVTRDTSVIEGHEVLNFSSYNYLGMSGHPVVTAAVQDAVARYGSSVSASRLLSGEKTIHAELERELAALLGTEDAISLTSGHATNVTVIGHIVGPGDLIVHDSLAHDSIVQGCKLSGATRRPFPHNDHAALDRMLTDIRHQYRRVLVVIEGVYSQDGDIPDLPAMIEVKKKHKALLMIDEAHSIGVLGATGGGIGEYFGVDRADVELWSGTMSKALAGCGGYVAGSRDLIRFLKYTTPGFVYSVGITPANAAASLAALRQMRTEPEVFERLRRLSRLFLELAKEAGIDTGDSHDTPVIPCIVGNSMKTLALSNALLRRGINVNPILHPAVPEDAARLRFFVTTCHTEEQIRCTVKILAEELALLKANR</sequence>
<dbReference type="InterPro" id="IPR015422">
    <property type="entry name" value="PyrdxlP-dep_Trfase_small"/>
</dbReference>
<dbReference type="Gene3D" id="3.90.1150.10">
    <property type="entry name" value="Aspartate Aminotransferase, domain 1"/>
    <property type="match status" value="1"/>
</dbReference>
<dbReference type="Gene3D" id="3.40.47.10">
    <property type="match status" value="1"/>
</dbReference>
<dbReference type="Pfam" id="PF00155">
    <property type="entry name" value="Aminotran_1_2"/>
    <property type="match status" value="1"/>
</dbReference>
<feature type="domain" description="Ketosynthase family 3 (KS3)" evidence="8">
    <location>
        <begin position="20"/>
        <end position="439"/>
    </location>
</feature>
<dbReference type="PROSITE" id="PS52004">
    <property type="entry name" value="KS3_2"/>
    <property type="match status" value="1"/>
</dbReference>
<gene>
    <name evidence="9" type="ORF">ACH49W_03685</name>
</gene>
<dbReference type="InterPro" id="IPR016039">
    <property type="entry name" value="Thiolase-like"/>
</dbReference>
<keyword evidence="2" id="KW-0596">Phosphopantetheine</keyword>
<dbReference type="InterPro" id="IPR014031">
    <property type="entry name" value="Ketoacyl_synth_C"/>
</dbReference>
<dbReference type="InterPro" id="IPR001917">
    <property type="entry name" value="Aminotrans_II_pyridoxalP_BS"/>
</dbReference>
<dbReference type="SMART" id="SM00825">
    <property type="entry name" value="PKS_KS"/>
    <property type="match status" value="1"/>
</dbReference>
<dbReference type="InterPro" id="IPR020841">
    <property type="entry name" value="PKS_Beta-ketoAc_synthase_dom"/>
</dbReference>
<dbReference type="InterPro" id="IPR015421">
    <property type="entry name" value="PyrdxlP-dep_Trfase_major"/>
</dbReference>
<keyword evidence="5" id="KW-0663">Pyridoxal phosphate</keyword>